<gene>
    <name evidence="2" type="ORF">GCM10010991_33340</name>
</gene>
<dbReference type="SUPFAM" id="SSF54909">
    <property type="entry name" value="Dimeric alpha+beta barrel"/>
    <property type="match status" value="1"/>
</dbReference>
<dbReference type="InterPro" id="IPR013097">
    <property type="entry name" value="Dabb"/>
</dbReference>
<dbReference type="AlphaFoldDB" id="A0A917YML3"/>
<name>A0A917YML3_9RHOB</name>
<dbReference type="Pfam" id="PF07876">
    <property type="entry name" value="Dabb"/>
    <property type="match status" value="1"/>
</dbReference>
<organism evidence="2 3">
    <name type="scientific">Gemmobacter aquaticus</name>
    <dbReference type="NCBI Taxonomy" id="490185"/>
    <lineage>
        <taxon>Bacteria</taxon>
        <taxon>Pseudomonadati</taxon>
        <taxon>Pseudomonadota</taxon>
        <taxon>Alphaproteobacteria</taxon>
        <taxon>Rhodobacterales</taxon>
        <taxon>Paracoccaceae</taxon>
        <taxon>Gemmobacter</taxon>
    </lineage>
</organism>
<dbReference type="PROSITE" id="PS51502">
    <property type="entry name" value="S_R_A_B_BARREL"/>
    <property type="match status" value="1"/>
</dbReference>
<dbReference type="Proteomes" id="UP000598196">
    <property type="component" value="Unassembled WGS sequence"/>
</dbReference>
<reference evidence="2 3" key="1">
    <citation type="journal article" date="2014" name="Int. J. Syst. Evol. Microbiol.">
        <title>Complete genome sequence of Corynebacterium casei LMG S-19264T (=DSM 44701T), isolated from a smear-ripened cheese.</title>
        <authorList>
            <consortium name="US DOE Joint Genome Institute (JGI-PGF)"/>
            <person name="Walter F."/>
            <person name="Albersmeier A."/>
            <person name="Kalinowski J."/>
            <person name="Ruckert C."/>
        </authorList>
    </citation>
    <scope>NUCLEOTIDE SEQUENCE [LARGE SCALE GENOMIC DNA]</scope>
    <source>
        <strain evidence="2 3">CGMCC 1.7029</strain>
    </source>
</reference>
<dbReference type="OrthoDB" id="9816070at2"/>
<dbReference type="RefSeq" id="WP_146287916.1">
    <property type="nucleotide sequence ID" value="NZ_BMLP01000009.1"/>
</dbReference>
<dbReference type="EMBL" id="BMLP01000009">
    <property type="protein sequence ID" value="GGO37525.1"/>
    <property type="molecule type" value="Genomic_DNA"/>
</dbReference>
<evidence type="ECO:0000259" key="1">
    <source>
        <dbReference type="PROSITE" id="PS51502"/>
    </source>
</evidence>
<proteinExistence type="predicted"/>
<dbReference type="Gene3D" id="3.30.70.100">
    <property type="match status" value="1"/>
</dbReference>
<evidence type="ECO:0000313" key="2">
    <source>
        <dbReference type="EMBL" id="GGO37525.1"/>
    </source>
</evidence>
<evidence type="ECO:0000313" key="3">
    <source>
        <dbReference type="Proteomes" id="UP000598196"/>
    </source>
</evidence>
<comment type="caution">
    <text evidence="2">The sequence shown here is derived from an EMBL/GenBank/DDBJ whole genome shotgun (WGS) entry which is preliminary data.</text>
</comment>
<dbReference type="InterPro" id="IPR011008">
    <property type="entry name" value="Dimeric_a/b-barrel"/>
</dbReference>
<feature type="domain" description="Stress-response A/B barrel" evidence="1">
    <location>
        <begin position="2"/>
        <end position="101"/>
    </location>
</feature>
<protein>
    <recommendedName>
        <fullName evidence="1">Stress-response A/B barrel domain-containing protein</fullName>
    </recommendedName>
</protein>
<dbReference type="SMART" id="SM00886">
    <property type="entry name" value="Dabb"/>
    <property type="match status" value="1"/>
</dbReference>
<accession>A0A917YML3</accession>
<keyword evidence="3" id="KW-1185">Reference proteome</keyword>
<sequence length="103" mass="11422">MIRHIVALRFRAGTTDAVKQALYGELAGLREHIEGIEDFRCFANVSVETPVVRGFNDLFWFDFRDVAVRDAYLADARHQAIGARIVAELEGGIDGVFVADVAL</sequence>